<dbReference type="PROSITE" id="PS50109">
    <property type="entry name" value="HIS_KIN"/>
    <property type="match status" value="1"/>
</dbReference>
<dbReference type="CDD" id="cd00082">
    <property type="entry name" value="HisKA"/>
    <property type="match status" value="1"/>
</dbReference>
<dbReference type="Gene3D" id="1.10.287.130">
    <property type="match status" value="1"/>
</dbReference>
<comment type="caution">
    <text evidence="17">The sequence shown here is derived from an EMBL/GenBank/DDBJ whole genome shotgun (WGS) entry which is preliminary data.</text>
</comment>
<dbReference type="SMART" id="SM00387">
    <property type="entry name" value="HATPase_c"/>
    <property type="match status" value="1"/>
</dbReference>
<reference evidence="18" key="1">
    <citation type="journal article" date="2019" name="Int. J. Syst. Evol. Microbiol.">
        <title>The Global Catalogue of Microorganisms (GCM) 10K type strain sequencing project: providing services to taxonomists for standard genome sequencing and annotation.</title>
        <authorList>
            <consortium name="The Broad Institute Genomics Platform"/>
            <consortium name="The Broad Institute Genome Sequencing Center for Infectious Disease"/>
            <person name="Wu L."/>
            <person name="Ma J."/>
        </authorList>
    </citation>
    <scope>NUCLEOTIDE SEQUENCE [LARGE SCALE GENOMIC DNA]</scope>
    <source>
        <strain evidence="18">JCM 32105</strain>
    </source>
</reference>
<name>A0ABP8NBC7_9BACT</name>
<keyword evidence="18" id="KW-1185">Reference proteome</keyword>
<dbReference type="SMART" id="SM00388">
    <property type="entry name" value="HisKA"/>
    <property type="match status" value="1"/>
</dbReference>
<dbReference type="InterPro" id="IPR003594">
    <property type="entry name" value="HATPase_dom"/>
</dbReference>
<dbReference type="GO" id="GO:0016301">
    <property type="term" value="F:kinase activity"/>
    <property type="evidence" value="ECO:0007669"/>
    <property type="project" value="UniProtKB-KW"/>
</dbReference>
<keyword evidence="12" id="KW-0902">Two-component regulatory system</keyword>
<dbReference type="PRINTS" id="PR00344">
    <property type="entry name" value="BCTRLSENSOR"/>
</dbReference>
<dbReference type="SUPFAM" id="SSF158472">
    <property type="entry name" value="HAMP domain-like"/>
    <property type="match status" value="1"/>
</dbReference>
<evidence type="ECO:0000256" key="11">
    <source>
        <dbReference type="ARBA" id="ARBA00022989"/>
    </source>
</evidence>
<keyword evidence="7 14" id="KW-0812">Transmembrane</keyword>
<feature type="domain" description="HAMP" evidence="16">
    <location>
        <begin position="177"/>
        <end position="230"/>
    </location>
</feature>
<dbReference type="PANTHER" id="PTHR45528">
    <property type="entry name" value="SENSOR HISTIDINE KINASE CPXA"/>
    <property type="match status" value="1"/>
</dbReference>
<dbReference type="Pfam" id="PF00512">
    <property type="entry name" value="HisKA"/>
    <property type="match status" value="1"/>
</dbReference>
<feature type="domain" description="Histidine kinase" evidence="15">
    <location>
        <begin position="238"/>
        <end position="455"/>
    </location>
</feature>
<evidence type="ECO:0000256" key="2">
    <source>
        <dbReference type="ARBA" id="ARBA00004651"/>
    </source>
</evidence>
<keyword evidence="4" id="KW-1003">Cell membrane</keyword>
<evidence type="ECO:0000256" key="4">
    <source>
        <dbReference type="ARBA" id="ARBA00022475"/>
    </source>
</evidence>
<evidence type="ECO:0000256" key="1">
    <source>
        <dbReference type="ARBA" id="ARBA00000085"/>
    </source>
</evidence>
<keyword evidence="6" id="KW-0808">Transferase</keyword>
<evidence type="ECO:0000256" key="7">
    <source>
        <dbReference type="ARBA" id="ARBA00022692"/>
    </source>
</evidence>
<evidence type="ECO:0000256" key="14">
    <source>
        <dbReference type="SAM" id="Phobius"/>
    </source>
</evidence>
<dbReference type="InterPro" id="IPR003661">
    <property type="entry name" value="HisK_dim/P_dom"/>
</dbReference>
<evidence type="ECO:0000259" key="16">
    <source>
        <dbReference type="PROSITE" id="PS50885"/>
    </source>
</evidence>
<keyword evidence="9 17" id="KW-0418">Kinase</keyword>
<dbReference type="PANTHER" id="PTHR45528:SF1">
    <property type="entry name" value="SENSOR HISTIDINE KINASE CPXA"/>
    <property type="match status" value="1"/>
</dbReference>
<evidence type="ECO:0000259" key="15">
    <source>
        <dbReference type="PROSITE" id="PS50109"/>
    </source>
</evidence>
<evidence type="ECO:0000256" key="8">
    <source>
        <dbReference type="ARBA" id="ARBA00022741"/>
    </source>
</evidence>
<dbReference type="InterPro" id="IPR004358">
    <property type="entry name" value="Sig_transdc_His_kin-like_C"/>
</dbReference>
<dbReference type="InterPro" id="IPR005467">
    <property type="entry name" value="His_kinase_dom"/>
</dbReference>
<dbReference type="PROSITE" id="PS50885">
    <property type="entry name" value="HAMP"/>
    <property type="match status" value="1"/>
</dbReference>
<dbReference type="InterPro" id="IPR036890">
    <property type="entry name" value="HATPase_C_sf"/>
</dbReference>
<keyword evidence="11 14" id="KW-1133">Transmembrane helix</keyword>
<organism evidence="17 18">
    <name type="scientific">Nemorincola caseinilytica</name>
    <dbReference type="NCBI Taxonomy" id="2054315"/>
    <lineage>
        <taxon>Bacteria</taxon>
        <taxon>Pseudomonadati</taxon>
        <taxon>Bacteroidota</taxon>
        <taxon>Chitinophagia</taxon>
        <taxon>Chitinophagales</taxon>
        <taxon>Chitinophagaceae</taxon>
        <taxon>Nemorincola</taxon>
    </lineage>
</organism>
<comment type="subcellular location">
    <subcellularLocation>
        <location evidence="2">Cell membrane</location>
        <topology evidence="2">Multi-pass membrane protein</topology>
    </subcellularLocation>
</comment>
<feature type="transmembrane region" description="Helical" evidence="14">
    <location>
        <begin position="7"/>
        <end position="28"/>
    </location>
</feature>
<evidence type="ECO:0000256" key="12">
    <source>
        <dbReference type="ARBA" id="ARBA00023012"/>
    </source>
</evidence>
<dbReference type="Pfam" id="PF02518">
    <property type="entry name" value="HATPase_c"/>
    <property type="match status" value="1"/>
</dbReference>
<dbReference type="EMBL" id="BAABFA010000007">
    <property type="protein sequence ID" value="GAA4462610.1"/>
    <property type="molecule type" value="Genomic_DNA"/>
</dbReference>
<dbReference type="EC" id="2.7.13.3" evidence="3"/>
<keyword evidence="10" id="KW-0067">ATP-binding</keyword>
<evidence type="ECO:0000313" key="17">
    <source>
        <dbReference type="EMBL" id="GAA4462610.1"/>
    </source>
</evidence>
<dbReference type="InterPro" id="IPR003660">
    <property type="entry name" value="HAMP_dom"/>
</dbReference>
<dbReference type="RefSeq" id="WP_345079347.1">
    <property type="nucleotide sequence ID" value="NZ_BAABFA010000007.1"/>
</dbReference>
<evidence type="ECO:0000256" key="6">
    <source>
        <dbReference type="ARBA" id="ARBA00022679"/>
    </source>
</evidence>
<evidence type="ECO:0000256" key="10">
    <source>
        <dbReference type="ARBA" id="ARBA00022840"/>
    </source>
</evidence>
<dbReference type="Pfam" id="PF00672">
    <property type="entry name" value="HAMP"/>
    <property type="match status" value="1"/>
</dbReference>
<comment type="catalytic activity">
    <reaction evidence="1">
        <text>ATP + protein L-histidine = ADP + protein N-phospho-L-histidine.</text>
        <dbReference type="EC" id="2.7.13.3"/>
    </reaction>
</comment>
<dbReference type="InterPro" id="IPR050398">
    <property type="entry name" value="HssS/ArlS-like"/>
</dbReference>
<keyword evidence="5" id="KW-0597">Phosphoprotein</keyword>
<dbReference type="Gene3D" id="6.10.340.10">
    <property type="match status" value="1"/>
</dbReference>
<accession>A0ABP8NBC7</accession>
<evidence type="ECO:0000256" key="13">
    <source>
        <dbReference type="ARBA" id="ARBA00023136"/>
    </source>
</evidence>
<dbReference type="SMART" id="SM00304">
    <property type="entry name" value="HAMP"/>
    <property type="match status" value="1"/>
</dbReference>
<dbReference type="CDD" id="cd06225">
    <property type="entry name" value="HAMP"/>
    <property type="match status" value="1"/>
</dbReference>
<dbReference type="SUPFAM" id="SSF55874">
    <property type="entry name" value="ATPase domain of HSP90 chaperone/DNA topoisomerase II/histidine kinase"/>
    <property type="match status" value="1"/>
</dbReference>
<keyword evidence="13 14" id="KW-0472">Membrane</keyword>
<dbReference type="InterPro" id="IPR036097">
    <property type="entry name" value="HisK_dim/P_sf"/>
</dbReference>
<proteinExistence type="predicted"/>
<dbReference type="Proteomes" id="UP001500067">
    <property type="component" value="Unassembled WGS sequence"/>
</dbReference>
<keyword evidence="8" id="KW-0547">Nucleotide-binding</keyword>
<gene>
    <name evidence="17" type="ORF">GCM10023093_09540</name>
</gene>
<dbReference type="Gene3D" id="3.30.565.10">
    <property type="entry name" value="Histidine kinase-like ATPase, C-terminal domain"/>
    <property type="match status" value="1"/>
</dbReference>
<evidence type="ECO:0000313" key="18">
    <source>
        <dbReference type="Proteomes" id="UP001500067"/>
    </source>
</evidence>
<evidence type="ECO:0000256" key="5">
    <source>
        <dbReference type="ARBA" id="ARBA00022553"/>
    </source>
</evidence>
<dbReference type="SUPFAM" id="SSF47384">
    <property type="entry name" value="Homodimeric domain of signal transducing histidine kinase"/>
    <property type="match status" value="1"/>
</dbReference>
<evidence type="ECO:0000256" key="9">
    <source>
        <dbReference type="ARBA" id="ARBA00022777"/>
    </source>
</evidence>
<sequence>MRTQTKIAAIFFLFSLFVIILFSVSVYYPMNKFAFSDFYKRLEIRAVIAARSALETEADKASVMREIRALHLQKLPQEKEYIFKITPGRSFAEEAERLKVPVSFFQSIKNNRPAIYQQRNIFFSGISYQAGPDRYAVIVSAENYFNIHYLAYIRNVILAAIIISSLFALSMSVLFSRQVFNPVIAITRKVKEIGSQNLHVRLDGANEKDEVGELAATFNNMLDRLETAFETQNNFISNASHELSTPLTTIIGEADVTLSKVRPPDEYIRALSVILHEAERLDSITRSLLFLAQTGFNGKTQKFERMRADQLVYDAKETIDKINPDNKISIDLSRIPHNPDELKIKANGQLLHLAITNVMTNACKYSNNGPVTVSLYPTEASVIIAIQDHGIGIPGNELQHIYDPFFRASNTGEYAGYGIGLPLSRNIMRIHRGEIVVLSRQNEGTLVQLIFPHWQP</sequence>
<protein>
    <recommendedName>
        <fullName evidence="3">histidine kinase</fullName>
        <ecNumber evidence="3">2.7.13.3</ecNumber>
    </recommendedName>
</protein>
<evidence type="ECO:0000256" key="3">
    <source>
        <dbReference type="ARBA" id="ARBA00012438"/>
    </source>
</evidence>